<accession>A0A2S4N658</accession>
<organism evidence="1 2">
    <name type="scientific">Flavobacterium croceum DSM 17960</name>
    <dbReference type="NCBI Taxonomy" id="1121886"/>
    <lineage>
        <taxon>Bacteria</taxon>
        <taxon>Pseudomonadati</taxon>
        <taxon>Bacteroidota</taxon>
        <taxon>Flavobacteriia</taxon>
        <taxon>Flavobacteriales</taxon>
        <taxon>Flavobacteriaceae</taxon>
        <taxon>Flavobacterium</taxon>
    </lineage>
</organism>
<dbReference type="OrthoDB" id="978343at2"/>
<proteinExistence type="predicted"/>
<keyword evidence="2" id="KW-1185">Reference proteome</keyword>
<reference evidence="1 2" key="1">
    <citation type="submission" date="2018-01" db="EMBL/GenBank/DDBJ databases">
        <title>Genomic Encyclopedia of Type Strains, Phase I: the one thousand microbial genomes (KMG-I) project.</title>
        <authorList>
            <person name="Goeker M."/>
        </authorList>
    </citation>
    <scope>NUCLEOTIDE SEQUENCE [LARGE SCALE GENOMIC DNA]</scope>
    <source>
        <strain evidence="1 2">DSM 17960</strain>
    </source>
</reference>
<sequence>MNKLVYIVFTLLITTLVSCSDRDDNPPPPNLIVKFTLDPNQVRLNNFGQQVSIPPTNATQTPNFRGISSHYIELTPNANTPLFGGTIVYYAPETTLGGETAIDFSKCKIIGNNEVFLEIPLATLGKGTFEWLRVSIAYQNYDITVKHQNELYTGTVASFVGFNTYITDFSIENNIFNINGNKPQGFWAFALQGQPYASQGQTLAGATTVPNPLFASSPIPSNSCVVTGKFPAPLTITGKETEDIVINASFSINKSFEWKEVTFDSKFEPSIGETVVDMGVRGLYPTFKK</sequence>
<dbReference type="RefSeq" id="WP_103726526.1">
    <property type="nucleotide sequence ID" value="NZ_PQNY01000012.1"/>
</dbReference>
<dbReference type="AlphaFoldDB" id="A0A2S4N658"/>
<protein>
    <recommendedName>
        <fullName evidence="3">Lipoprotein</fullName>
    </recommendedName>
</protein>
<name>A0A2S4N658_9FLAO</name>
<comment type="caution">
    <text evidence="1">The sequence shown here is derived from an EMBL/GenBank/DDBJ whole genome shotgun (WGS) entry which is preliminary data.</text>
</comment>
<evidence type="ECO:0000313" key="1">
    <source>
        <dbReference type="EMBL" id="POS01205.1"/>
    </source>
</evidence>
<dbReference type="PROSITE" id="PS51257">
    <property type="entry name" value="PROKAR_LIPOPROTEIN"/>
    <property type="match status" value="1"/>
</dbReference>
<evidence type="ECO:0000313" key="2">
    <source>
        <dbReference type="Proteomes" id="UP000237056"/>
    </source>
</evidence>
<evidence type="ECO:0008006" key="3">
    <source>
        <dbReference type="Google" id="ProtNLM"/>
    </source>
</evidence>
<gene>
    <name evidence="1" type="ORF">Q361_1126</name>
</gene>
<dbReference type="Proteomes" id="UP000237056">
    <property type="component" value="Unassembled WGS sequence"/>
</dbReference>
<dbReference type="EMBL" id="PQNY01000012">
    <property type="protein sequence ID" value="POS01205.1"/>
    <property type="molecule type" value="Genomic_DNA"/>
</dbReference>